<evidence type="ECO:0000313" key="2">
    <source>
        <dbReference type="EMBL" id="ORZ17754.1"/>
    </source>
</evidence>
<name>A0A1X2IJM4_9FUNG</name>
<evidence type="ECO:0000313" key="3">
    <source>
        <dbReference type="Proteomes" id="UP000193560"/>
    </source>
</evidence>
<protein>
    <submittedName>
        <fullName evidence="2">Uncharacterized protein</fullName>
    </submittedName>
</protein>
<comment type="caution">
    <text evidence="2">The sequence shown here is derived from an EMBL/GenBank/DDBJ whole genome shotgun (WGS) entry which is preliminary data.</text>
</comment>
<organism evidence="2 3">
    <name type="scientific">Absidia repens</name>
    <dbReference type="NCBI Taxonomy" id="90262"/>
    <lineage>
        <taxon>Eukaryota</taxon>
        <taxon>Fungi</taxon>
        <taxon>Fungi incertae sedis</taxon>
        <taxon>Mucoromycota</taxon>
        <taxon>Mucoromycotina</taxon>
        <taxon>Mucoromycetes</taxon>
        <taxon>Mucorales</taxon>
        <taxon>Cunninghamellaceae</taxon>
        <taxon>Absidia</taxon>
    </lineage>
</organism>
<proteinExistence type="predicted"/>
<feature type="region of interest" description="Disordered" evidence="1">
    <location>
        <begin position="69"/>
        <end position="101"/>
    </location>
</feature>
<keyword evidence="3" id="KW-1185">Reference proteome</keyword>
<dbReference type="AlphaFoldDB" id="A0A1X2IJM4"/>
<dbReference type="EMBL" id="MCGE01000009">
    <property type="protein sequence ID" value="ORZ17754.1"/>
    <property type="molecule type" value="Genomic_DNA"/>
</dbReference>
<gene>
    <name evidence="2" type="ORF">BCR42DRAFT_412436</name>
</gene>
<evidence type="ECO:0000256" key="1">
    <source>
        <dbReference type="SAM" id="MobiDB-lite"/>
    </source>
</evidence>
<accession>A0A1X2IJM4</accession>
<dbReference type="Proteomes" id="UP000193560">
    <property type="component" value="Unassembled WGS sequence"/>
</dbReference>
<dbReference type="OrthoDB" id="2382382at2759"/>
<sequence length="173" mass="18944">MKSPKNYCRNTVYSISSSSTSLSSTASIRIKSAWNILTKSAKRTNSTSSSSTSSSSAFTLSSSTFTADRRISNGSSNSSNNSTIGTLPSSSVSMVSATPSSSQINHHARKKKWIEKNNAVAEVTVPPFSPTYCKPNEFPYSNFYIKLPNGKWMIRYRSGNRDILGTDEFEGYM</sequence>
<reference evidence="2 3" key="1">
    <citation type="submission" date="2016-07" db="EMBL/GenBank/DDBJ databases">
        <title>Pervasive Adenine N6-methylation of Active Genes in Fungi.</title>
        <authorList>
            <consortium name="DOE Joint Genome Institute"/>
            <person name="Mondo S.J."/>
            <person name="Dannebaum R.O."/>
            <person name="Kuo R.C."/>
            <person name="Labutti K."/>
            <person name="Haridas S."/>
            <person name="Kuo A."/>
            <person name="Salamov A."/>
            <person name="Ahrendt S.R."/>
            <person name="Lipzen A."/>
            <person name="Sullivan W."/>
            <person name="Andreopoulos W.B."/>
            <person name="Clum A."/>
            <person name="Lindquist E."/>
            <person name="Daum C."/>
            <person name="Ramamoorthy G.K."/>
            <person name="Gryganskyi A."/>
            <person name="Culley D."/>
            <person name="Magnuson J.K."/>
            <person name="James T.Y."/>
            <person name="O'Malley M.A."/>
            <person name="Stajich J.E."/>
            <person name="Spatafora J.W."/>
            <person name="Visel A."/>
            <person name="Grigoriev I.V."/>
        </authorList>
    </citation>
    <scope>NUCLEOTIDE SEQUENCE [LARGE SCALE GENOMIC DNA]</scope>
    <source>
        <strain evidence="2 3">NRRL 1336</strain>
    </source>
</reference>
<feature type="non-terminal residue" evidence="2">
    <location>
        <position position="173"/>
    </location>
</feature>